<keyword evidence="5" id="KW-1185">Reference proteome</keyword>
<sequence>MMSDEHAAGPAGLPKPDKAPPPHGRHRRRILFPALAVALAIGAAGGAGAMKLLRPAPEMAAMLPVSIAAMPASGLVTIKGTAAEIYGNKFILQDDSGRTLVDTGPAGDGSGLVGKGDLVTVQGRFDDGFVHASYLIGKDGKAEALGPAGPPPPHRMWGPGGPPPPPAP</sequence>
<name>A0A1Q9A768_9HYPH</name>
<reference evidence="3 6" key="2">
    <citation type="submission" date="2020-08" db="EMBL/GenBank/DDBJ databases">
        <title>Genomic Encyclopedia of Type Strains, Phase IV (KMG-IV): sequencing the most valuable type-strain genomes for metagenomic binning, comparative biology and taxonomic classification.</title>
        <authorList>
            <person name="Goeker M."/>
        </authorList>
    </citation>
    <scope>NUCLEOTIDE SEQUENCE [LARGE SCALE GENOMIC DNA]</scope>
    <source>
        <strain evidence="3 6">DSM 100021</strain>
    </source>
</reference>
<evidence type="ECO:0000256" key="2">
    <source>
        <dbReference type="SAM" id="Phobius"/>
    </source>
</evidence>
<dbReference type="EMBL" id="MKIN01000021">
    <property type="protein sequence ID" value="OLP50411.1"/>
    <property type="molecule type" value="Genomic_DNA"/>
</dbReference>
<evidence type="ECO:0000313" key="5">
    <source>
        <dbReference type="Proteomes" id="UP000185598"/>
    </source>
</evidence>
<evidence type="ECO:0000313" key="4">
    <source>
        <dbReference type="EMBL" id="OLP50411.1"/>
    </source>
</evidence>
<keyword evidence="2" id="KW-0812">Transmembrane</keyword>
<evidence type="ECO:0000313" key="3">
    <source>
        <dbReference type="EMBL" id="MBB4008416.1"/>
    </source>
</evidence>
<dbReference type="STRING" id="887144.BJF91_14025"/>
<reference evidence="4 5" key="1">
    <citation type="submission" date="2016-09" db="EMBL/GenBank/DDBJ databases">
        <title>Rhizobium oryziradicis sp. nov., isolated from the root of rice.</title>
        <authorList>
            <person name="Zhao J."/>
            <person name="Zhang X."/>
        </authorList>
    </citation>
    <scope>NUCLEOTIDE SEQUENCE [LARGE SCALE GENOMIC DNA]</scope>
    <source>
        <strain evidence="4 5">14971</strain>
    </source>
</reference>
<keyword evidence="2" id="KW-0472">Membrane</keyword>
<dbReference type="Proteomes" id="UP000185598">
    <property type="component" value="Unassembled WGS sequence"/>
</dbReference>
<feature type="transmembrane region" description="Helical" evidence="2">
    <location>
        <begin position="30"/>
        <end position="53"/>
    </location>
</feature>
<evidence type="ECO:0000256" key="1">
    <source>
        <dbReference type="SAM" id="MobiDB-lite"/>
    </source>
</evidence>
<organism evidence="4 5">
    <name type="scientific">Allorhizobium taibaishanense</name>
    <dbReference type="NCBI Taxonomy" id="887144"/>
    <lineage>
        <taxon>Bacteria</taxon>
        <taxon>Pseudomonadati</taxon>
        <taxon>Pseudomonadota</taxon>
        <taxon>Alphaproteobacteria</taxon>
        <taxon>Hyphomicrobiales</taxon>
        <taxon>Rhizobiaceae</taxon>
        <taxon>Rhizobium/Agrobacterium group</taxon>
        <taxon>Allorhizobium</taxon>
    </lineage>
</organism>
<accession>A0A1Q9A768</accession>
<dbReference type="AlphaFoldDB" id="A0A1Q9A768"/>
<gene>
    <name evidence="4" type="ORF">BJF91_14025</name>
    <name evidence="3" type="ORF">GGQ71_002696</name>
</gene>
<comment type="caution">
    <text evidence="4">The sequence shown here is derived from an EMBL/GenBank/DDBJ whole genome shotgun (WGS) entry which is preliminary data.</text>
</comment>
<dbReference type="EMBL" id="JACIED010000003">
    <property type="protein sequence ID" value="MBB4008416.1"/>
    <property type="molecule type" value="Genomic_DNA"/>
</dbReference>
<proteinExistence type="predicted"/>
<dbReference type="Proteomes" id="UP000544107">
    <property type="component" value="Unassembled WGS sequence"/>
</dbReference>
<dbReference type="InterPro" id="IPR036700">
    <property type="entry name" value="BOBF_sf"/>
</dbReference>
<dbReference type="RefSeq" id="WP_075614302.1">
    <property type="nucleotide sequence ID" value="NZ_MKIN01000021.1"/>
</dbReference>
<feature type="region of interest" description="Disordered" evidence="1">
    <location>
        <begin position="143"/>
        <end position="168"/>
    </location>
</feature>
<feature type="region of interest" description="Disordered" evidence="1">
    <location>
        <begin position="1"/>
        <end position="26"/>
    </location>
</feature>
<feature type="compositionally biased region" description="Pro residues" evidence="1">
    <location>
        <begin position="148"/>
        <end position="168"/>
    </location>
</feature>
<keyword evidence="2" id="KW-1133">Transmembrane helix</keyword>
<dbReference type="SUPFAM" id="SSF101756">
    <property type="entry name" value="Hypothetical protein YgiW"/>
    <property type="match status" value="1"/>
</dbReference>
<protein>
    <recommendedName>
        <fullName evidence="7">Bacterial OB-fold domain-containing protein</fullName>
    </recommendedName>
</protein>
<evidence type="ECO:0008006" key="7">
    <source>
        <dbReference type="Google" id="ProtNLM"/>
    </source>
</evidence>
<evidence type="ECO:0000313" key="6">
    <source>
        <dbReference type="Proteomes" id="UP000544107"/>
    </source>
</evidence>